<evidence type="ECO:0000313" key="2">
    <source>
        <dbReference type="Proteomes" id="UP000245699"/>
    </source>
</evidence>
<organism evidence="1 2">
    <name type="scientific">Furculomyces boomerangus</name>
    <dbReference type="NCBI Taxonomy" id="61424"/>
    <lineage>
        <taxon>Eukaryota</taxon>
        <taxon>Fungi</taxon>
        <taxon>Fungi incertae sedis</taxon>
        <taxon>Zoopagomycota</taxon>
        <taxon>Kickxellomycotina</taxon>
        <taxon>Harpellomycetes</taxon>
        <taxon>Harpellales</taxon>
        <taxon>Harpellaceae</taxon>
        <taxon>Furculomyces</taxon>
    </lineage>
</organism>
<sequence>MEGSCPADILEKLVLGRLGNFGLELKKNIVGCTNDRSSEIINMNQVYPLTHSEDENNSEIYKNVDKPNNDYLDDYLDGLTLEKYTTNLDLSKNNRY</sequence>
<dbReference type="EMBL" id="MBFT01000274">
    <property type="protein sequence ID" value="PVU94081.1"/>
    <property type="molecule type" value="Genomic_DNA"/>
</dbReference>
<proteinExistence type="predicted"/>
<evidence type="ECO:0000313" key="1">
    <source>
        <dbReference type="EMBL" id="PVU94081.1"/>
    </source>
</evidence>
<reference evidence="1 2" key="1">
    <citation type="journal article" date="2018" name="MBio">
        <title>Comparative Genomics Reveals the Core Gene Toolbox for the Fungus-Insect Symbiosis.</title>
        <authorList>
            <person name="Wang Y."/>
            <person name="Stata M."/>
            <person name="Wang W."/>
            <person name="Stajich J.E."/>
            <person name="White M.M."/>
            <person name="Moncalvo J.M."/>
        </authorList>
    </citation>
    <scope>NUCLEOTIDE SEQUENCE [LARGE SCALE GENOMIC DNA]</scope>
    <source>
        <strain evidence="1 2">AUS-77-4</strain>
    </source>
</reference>
<name>A0A2T9YP62_9FUNG</name>
<keyword evidence="2" id="KW-1185">Reference proteome</keyword>
<protein>
    <submittedName>
        <fullName evidence="1">Uncharacterized protein</fullName>
    </submittedName>
</protein>
<comment type="caution">
    <text evidence="1">The sequence shown here is derived from an EMBL/GenBank/DDBJ whole genome shotgun (WGS) entry which is preliminary data.</text>
</comment>
<gene>
    <name evidence="1" type="ORF">BB559_003100</name>
</gene>
<dbReference type="AlphaFoldDB" id="A0A2T9YP62"/>
<dbReference type="Proteomes" id="UP000245699">
    <property type="component" value="Unassembled WGS sequence"/>
</dbReference>
<accession>A0A2T9YP62</accession>